<proteinExistence type="predicted"/>
<protein>
    <recommendedName>
        <fullName evidence="4">DNA segregation ATPase FtsK/SpoIIIE, S-DNA-T family</fullName>
    </recommendedName>
</protein>
<accession>A0ABV0K507</accession>
<organism evidence="2 3">
    <name type="scientific">Leptolyngbya subtilissima DQ-A4</name>
    <dbReference type="NCBI Taxonomy" id="2933933"/>
    <lineage>
        <taxon>Bacteria</taxon>
        <taxon>Bacillati</taxon>
        <taxon>Cyanobacteriota</taxon>
        <taxon>Cyanophyceae</taxon>
        <taxon>Leptolyngbyales</taxon>
        <taxon>Leptolyngbyaceae</taxon>
        <taxon>Leptolyngbya group</taxon>
        <taxon>Leptolyngbya</taxon>
    </lineage>
</organism>
<dbReference type="Proteomes" id="UP001482513">
    <property type="component" value="Unassembled WGS sequence"/>
</dbReference>
<feature type="compositionally biased region" description="Basic and acidic residues" evidence="1">
    <location>
        <begin position="74"/>
        <end position="86"/>
    </location>
</feature>
<evidence type="ECO:0000313" key="3">
    <source>
        <dbReference type="Proteomes" id="UP001482513"/>
    </source>
</evidence>
<gene>
    <name evidence="2" type="ORF">NC992_11945</name>
</gene>
<sequence>MRPQDPNFPSEIPPIPPPRNTDQTVQGDGAGPAFPSDPSAEDREVLPLETVDGDVAGSDGQDWVGEDASAEPVVGDRETRPKDNRASRLAAEAAPYGPVSNNGRAAPDSAPWTDSDLEDLEDPLPVPAPEPQLTDIDRRQMPNRATGYKNTRLVAPAEDVWADTGIPYQPKELGVVDQLLLLLAEGATLWKKGLRWVRSQLPLDLQRKLSDSMLTAIALGLLMLLLALWNPLGAKRGEPVIASEPLPQITAAEPGVDDLFAAPVPTAEQPVPAPAPVVEPTPEQSLITDIQNRVSSISRSYGAGLIQSVEVNLPENTLGVNVAEAWYGLLTSQQNDVAQDIYAQAQGLKFGTLQLRDPEGVVVARNPVVGPNMVILRRLRSVDADWRTQ</sequence>
<comment type="caution">
    <text evidence="2">The sequence shown here is derived from an EMBL/GenBank/DDBJ whole genome shotgun (WGS) entry which is preliminary data.</text>
</comment>
<evidence type="ECO:0008006" key="4">
    <source>
        <dbReference type="Google" id="ProtNLM"/>
    </source>
</evidence>
<feature type="region of interest" description="Disordered" evidence="1">
    <location>
        <begin position="1"/>
        <end position="122"/>
    </location>
</feature>
<reference evidence="2 3" key="1">
    <citation type="submission" date="2022-04" db="EMBL/GenBank/DDBJ databases">
        <title>Positive selection, recombination, and allopatry shape intraspecific diversity of widespread and dominant cyanobacteria.</title>
        <authorList>
            <person name="Wei J."/>
            <person name="Shu W."/>
            <person name="Hu C."/>
        </authorList>
    </citation>
    <scope>NUCLEOTIDE SEQUENCE [LARGE SCALE GENOMIC DNA]</scope>
    <source>
        <strain evidence="2 3">DQ-A4</strain>
    </source>
</reference>
<keyword evidence="3" id="KW-1185">Reference proteome</keyword>
<dbReference type="RefSeq" id="WP_190702752.1">
    <property type="nucleotide sequence ID" value="NZ_JAMPKX010000004.1"/>
</dbReference>
<evidence type="ECO:0000256" key="1">
    <source>
        <dbReference type="SAM" id="MobiDB-lite"/>
    </source>
</evidence>
<name>A0ABV0K507_9CYAN</name>
<evidence type="ECO:0000313" key="2">
    <source>
        <dbReference type="EMBL" id="MEP0947585.1"/>
    </source>
</evidence>
<dbReference type="EMBL" id="JAMPKX010000004">
    <property type="protein sequence ID" value="MEP0947585.1"/>
    <property type="molecule type" value="Genomic_DNA"/>
</dbReference>